<feature type="region of interest" description="Disordered" evidence="1">
    <location>
        <begin position="260"/>
        <end position="311"/>
    </location>
</feature>
<protein>
    <submittedName>
        <fullName evidence="2">Uncharacterized protein</fullName>
    </submittedName>
</protein>
<gene>
    <name evidence="2" type="ORF">PVAP13_2NG158003</name>
</gene>
<feature type="region of interest" description="Disordered" evidence="1">
    <location>
        <begin position="207"/>
        <end position="228"/>
    </location>
</feature>
<evidence type="ECO:0000313" key="3">
    <source>
        <dbReference type="Proteomes" id="UP000823388"/>
    </source>
</evidence>
<feature type="compositionally biased region" description="Gly residues" evidence="1">
    <location>
        <begin position="215"/>
        <end position="224"/>
    </location>
</feature>
<accession>A0A8T0VN79</accession>
<feature type="compositionally biased region" description="Polar residues" evidence="1">
    <location>
        <begin position="341"/>
        <end position="350"/>
    </location>
</feature>
<keyword evidence="3" id="KW-1185">Reference proteome</keyword>
<comment type="caution">
    <text evidence="2">The sequence shown here is derived from an EMBL/GenBank/DDBJ whole genome shotgun (WGS) entry which is preliminary data.</text>
</comment>
<evidence type="ECO:0000313" key="2">
    <source>
        <dbReference type="EMBL" id="KAG2636700.1"/>
    </source>
</evidence>
<sequence length="438" mass="48074">MFRSVPLAQHLGASVSFPFDSSSAFRRSKSEVSSLIECANSTSVNLKNISIQLRWTSRRNPEPEIPKESQKVHLAGDSIAGGGISLPVDPHRTGFGKISKPVAVRLPPVCRIREGILGVDPSHGTRGVHLGGEGFSRPEACGRIRHSSSLWPTRLGFEESSPTEAPPQFALIGRFVGYFQQPQLGDVRTKSYAQVVRDSFCASVSGAEMSRQEGFGSGRQGRGAGRTNARTNVWQHIDGRDQSGHDHESKEVDLSGQFQHKMNSRGSDDLVEHNRNTHGSSDERGEWHMYGDRNSSRGKDSGAAGSSSSNWDRAAWQSGVGIPVADTQVKEPKQTRESHYQVDQNAQQQQGPGGMLHQKALNRNIRRILIKANTKILEEWLVLFVGLKTTPLGIVGEICSVSYVALLTILPLTVRESHSGMLDLSCVLHRFQIRVSFI</sequence>
<dbReference type="AlphaFoldDB" id="A0A8T0VN79"/>
<reference evidence="2" key="1">
    <citation type="submission" date="2020-05" db="EMBL/GenBank/DDBJ databases">
        <title>WGS assembly of Panicum virgatum.</title>
        <authorList>
            <person name="Lovell J.T."/>
            <person name="Jenkins J."/>
            <person name="Shu S."/>
            <person name="Juenger T.E."/>
            <person name="Schmutz J."/>
        </authorList>
    </citation>
    <scope>NUCLEOTIDE SEQUENCE</scope>
    <source>
        <strain evidence="2">AP13</strain>
    </source>
</reference>
<feature type="region of interest" description="Disordered" evidence="1">
    <location>
        <begin position="329"/>
        <end position="354"/>
    </location>
</feature>
<evidence type="ECO:0000256" key="1">
    <source>
        <dbReference type="SAM" id="MobiDB-lite"/>
    </source>
</evidence>
<dbReference type="Proteomes" id="UP000823388">
    <property type="component" value="Chromosome 2N"/>
</dbReference>
<name>A0A8T0VN79_PANVG</name>
<feature type="compositionally biased region" description="Basic and acidic residues" evidence="1">
    <location>
        <begin position="266"/>
        <end position="300"/>
    </location>
</feature>
<proteinExistence type="predicted"/>
<feature type="compositionally biased region" description="Basic and acidic residues" evidence="1">
    <location>
        <begin position="329"/>
        <end position="340"/>
    </location>
</feature>
<dbReference type="EMBL" id="CM029040">
    <property type="protein sequence ID" value="KAG2636700.1"/>
    <property type="molecule type" value="Genomic_DNA"/>
</dbReference>
<organism evidence="2 3">
    <name type="scientific">Panicum virgatum</name>
    <name type="common">Blackwell switchgrass</name>
    <dbReference type="NCBI Taxonomy" id="38727"/>
    <lineage>
        <taxon>Eukaryota</taxon>
        <taxon>Viridiplantae</taxon>
        <taxon>Streptophyta</taxon>
        <taxon>Embryophyta</taxon>
        <taxon>Tracheophyta</taxon>
        <taxon>Spermatophyta</taxon>
        <taxon>Magnoliopsida</taxon>
        <taxon>Liliopsida</taxon>
        <taxon>Poales</taxon>
        <taxon>Poaceae</taxon>
        <taxon>PACMAD clade</taxon>
        <taxon>Panicoideae</taxon>
        <taxon>Panicodae</taxon>
        <taxon>Paniceae</taxon>
        <taxon>Panicinae</taxon>
        <taxon>Panicum</taxon>
        <taxon>Panicum sect. Hiantes</taxon>
    </lineage>
</organism>